<feature type="compositionally biased region" description="Low complexity" evidence="1">
    <location>
        <begin position="30"/>
        <end position="41"/>
    </location>
</feature>
<name>A0ABN9RLW3_9DINO</name>
<comment type="caution">
    <text evidence="2">The sequence shown here is derived from an EMBL/GenBank/DDBJ whole genome shotgun (WGS) entry which is preliminary data.</text>
</comment>
<feature type="compositionally biased region" description="Basic and acidic residues" evidence="1">
    <location>
        <begin position="75"/>
        <end position="98"/>
    </location>
</feature>
<sequence length="171" mass="17133">GTPRSAAQAPGSLAAAAAAPSSPVEDRSAEAAGSTAGGAAAPHGLASRPELHVQVGAAAELDSEMGRWCVNLPEKGSDVKPKAEGSLKQERQAGKAEKAPAPAEACTPATPRPRLGGGEGHVEEGARSPLAVGQPRRRLRPDHADARTPHRPAAAAPAAAAERRLPAPTEG</sequence>
<feature type="region of interest" description="Disordered" evidence="1">
    <location>
        <begin position="71"/>
        <end position="171"/>
    </location>
</feature>
<evidence type="ECO:0000256" key="1">
    <source>
        <dbReference type="SAM" id="MobiDB-lite"/>
    </source>
</evidence>
<organism evidence="2 3">
    <name type="scientific">Prorocentrum cordatum</name>
    <dbReference type="NCBI Taxonomy" id="2364126"/>
    <lineage>
        <taxon>Eukaryota</taxon>
        <taxon>Sar</taxon>
        <taxon>Alveolata</taxon>
        <taxon>Dinophyceae</taxon>
        <taxon>Prorocentrales</taxon>
        <taxon>Prorocentraceae</taxon>
        <taxon>Prorocentrum</taxon>
    </lineage>
</organism>
<dbReference type="EMBL" id="CAUYUJ010007150">
    <property type="protein sequence ID" value="CAK0819715.1"/>
    <property type="molecule type" value="Genomic_DNA"/>
</dbReference>
<keyword evidence="3" id="KW-1185">Reference proteome</keyword>
<accession>A0ABN9RLW3</accession>
<dbReference type="Proteomes" id="UP001189429">
    <property type="component" value="Unassembled WGS sequence"/>
</dbReference>
<protein>
    <submittedName>
        <fullName evidence="2">Uncharacterized protein</fullName>
    </submittedName>
</protein>
<feature type="compositionally biased region" description="Low complexity" evidence="1">
    <location>
        <begin position="99"/>
        <end position="114"/>
    </location>
</feature>
<gene>
    <name evidence="2" type="ORF">PCOR1329_LOCUS21652</name>
</gene>
<feature type="non-terminal residue" evidence="2">
    <location>
        <position position="1"/>
    </location>
</feature>
<proteinExistence type="predicted"/>
<feature type="non-terminal residue" evidence="2">
    <location>
        <position position="171"/>
    </location>
</feature>
<feature type="compositionally biased region" description="Low complexity" evidence="1">
    <location>
        <begin position="1"/>
        <end position="23"/>
    </location>
</feature>
<evidence type="ECO:0000313" key="2">
    <source>
        <dbReference type="EMBL" id="CAK0819715.1"/>
    </source>
</evidence>
<feature type="region of interest" description="Disordered" evidence="1">
    <location>
        <begin position="1"/>
        <end position="47"/>
    </location>
</feature>
<evidence type="ECO:0000313" key="3">
    <source>
        <dbReference type="Proteomes" id="UP001189429"/>
    </source>
</evidence>
<reference evidence="2" key="1">
    <citation type="submission" date="2023-10" db="EMBL/GenBank/DDBJ databases">
        <authorList>
            <person name="Chen Y."/>
            <person name="Shah S."/>
            <person name="Dougan E. K."/>
            <person name="Thang M."/>
            <person name="Chan C."/>
        </authorList>
    </citation>
    <scope>NUCLEOTIDE SEQUENCE [LARGE SCALE GENOMIC DNA]</scope>
</reference>
<feature type="compositionally biased region" description="Low complexity" evidence="1">
    <location>
        <begin position="151"/>
        <end position="171"/>
    </location>
</feature>